<dbReference type="CDD" id="cd00130">
    <property type="entry name" value="PAS"/>
    <property type="match status" value="1"/>
</dbReference>
<dbReference type="EMBL" id="BLLB01000002">
    <property type="protein sequence ID" value="GFH02285.1"/>
    <property type="molecule type" value="Genomic_DNA"/>
</dbReference>
<dbReference type="Pfam" id="PF00990">
    <property type="entry name" value="GGDEF"/>
    <property type="match status" value="1"/>
</dbReference>
<dbReference type="SUPFAM" id="SSF55785">
    <property type="entry name" value="PYP-like sensor domain (PAS domain)"/>
    <property type="match status" value="2"/>
</dbReference>
<proteinExistence type="predicted"/>
<comment type="caution">
    <text evidence="4">The sequence shown here is derived from an EMBL/GenBank/DDBJ whole genome shotgun (WGS) entry which is preliminary data.</text>
</comment>
<evidence type="ECO:0000259" key="3">
    <source>
        <dbReference type="PROSITE" id="PS50887"/>
    </source>
</evidence>
<feature type="domain" description="PAS" evidence="2">
    <location>
        <begin position="20"/>
        <end position="90"/>
    </location>
</feature>
<dbReference type="Gene3D" id="3.30.70.270">
    <property type="match status" value="1"/>
</dbReference>
<dbReference type="Pfam" id="PF00989">
    <property type="entry name" value="PAS"/>
    <property type="match status" value="1"/>
</dbReference>
<dbReference type="NCBIfam" id="TIGR00229">
    <property type="entry name" value="sensory_box"/>
    <property type="match status" value="2"/>
</dbReference>
<dbReference type="Pfam" id="PF13188">
    <property type="entry name" value="PAS_8"/>
    <property type="match status" value="1"/>
</dbReference>
<evidence type="ECO:0000259" key="2">
    <source>
        <dbReference type="PROSITE" id="PS50112"/>
    </source>
</evidence>
<sequence length="451" mass="48277">MRGAGPMTPGHDPGHDQRSAEADYRRLLDRSPAPVCVHDGQTVVYVNPAAVRVLAAATEAQIVGHPITDFIHPDSLAGVHARLADLLGDGDVSEPSEVTLLRVDGTTLAAHSVAAVRKTDDGPTYEVIFDRVPLSAREIGAESVPMTETADQRFRAVLDLLHDGVVIMGSDGRFEFTNAAARRILGSEAGDLVGVHHSNSGIDLPLFNAGGQQISADAHPIRWIQRTGLSLGGDVVGVDRVDGKRVWITGRGCLIDPTDPQNSSVLFSFTDITEHHDARERLQYDATHDWLTALPNRVHALNQAAAGLAESGEGRLSAVLFVDLDRMKSVNDSHGHPVGDDVLRVAAQRMQSAMRPSDLVARIGGDEFVVLMIGPTSGDEVEALAARLHDVLSADIVIGTLTLQIGASIGITTVSRADRRSLAEVLRDADTAMYRAKARGPDDKAYFEQNP</sequence>
<dbReference type="PANTHER" id="PTHR44757:SF2">
    <property type="entry name" value="BIOFILM ARCHITECTURE MAINTENANCE PROTEIN MBAA"/>
    <property type="match status" value="1"/>
</dbReference>
<feature type="domain" description="PAS" evidence="2">
    <location>
        <begin position="150"/>
        <end position="194"/>
    </location>
</feature>
<gene>
    <name evidence="4" type="ORF">MHIP_27680</name>
</gene>
<dbReference type="CDD" id="cd01949">
    <property type="entry name" value="GGDEF"/>
    <property type="match status" value="1"/>
</dbReference>
<dbReference type="SMART" id="SM00267">
    <property type="entry name" value="GGDEF"/>
    <property type="match status" value="1"/>
</dbReference>
<evidence type="ECO:0000256" key="1">
    <source>
        <dbReference type="SAM" id="MobiDB-lite"/>
    </source>
</evidence>
<keyword evidence="5" id="KW-1185">Reference proteome</keyword>
<evidence type="ECO:0008006" key="6">
    <source>
        <dbReference type="Google" id="ProtNLM"/>
    </source>
</evidence>
<dbReference type="InterPro" id="IPR029787">
    <property type="entry name" value="Nucleotide_cyclase"/>
</dbReference>
<dbReference type="RefSeq" id="WP_163889105.1">
    <property type="nucleotide sequence ID" value="NZ_BLLB01000002.1"/>
</dbReference>
<feature type="domain" description="GGDEF" evidence="3">
    <location>
        <begin position="315"/>
        <end position="449"/>
    </location>
</feature>
<dbReference type="SUPFAM" id="SSF55073">
    <property type="entry name" value="Nucleotide cyclase"/>
    <property type="match status" value="1"/>
</dbReference>
<feature type="region of interest" description="Disordered" evidence="1">
    <location>
        <begin position="1"/>
        <end position="21"/>
    </location>
</feature>
<dbReference type="InterPro" id="IPR035965">
    <property type="entry name" value="PAS-like_dom_sf"/>
</dbReference>
<dbReference type="PANTHER" id="PTHR44757">
    <property type="entry name" value="DIGUANYLATE CYCLASE DGCP"/>
    <property type="match status" value="1"/>
</dbReference>
<dbReference type="AlphaFoldDB" id="A0A7I9ZMU6"/>
<protein>
    <recommendedName>
        <fullName evidence="6">Diguanylate cyclase</fullName>
    </recommendedName>
</protein>
<feature type="compositionally biased region" description="Basic and acidic residues" evidence="1">
    <location>
        <begin position="12"/>
        <end position="21"/>
    </location>
</feature>
<reference evidence="4 5" key="1">
    <citation type="journal article" date="2019" name="Emerg. Microbes Infect.">
        <title>Comprehensive subspecies identification of 175 nontuberculous mycobacteria species based on 7547 genomic profiles.</title>
        <authorList>
            <person name="Matsumoto Y."/>
            <person name="Kinjo T."/>
            <person name="Motooka D."/>
            <person name="Nabeya D."/>
            <person name="Jung N."/>
            <person name="Uechi K."/>
            <person name="Horii T."/>
            <person name="Iida T."/>
            <person name="Fujita J."/>
            <person name="Nakamura S."/>
        </authorList>
    </citation>
    <scope>NUCLEOTIDE SEQUENCE [LARGE SCALE GENOMIC DNA]</scope>
    <source>
        <strain evidence="4 5">JCM 30996</strain>
    </source>
</reference>
<dbReference type="InterPro" id="IPR013767">
    <property type="entry name" value="PAS_fold"/>
</dbReference>
<dbReference type="InterPro" id="IPR043128">
    <property type="entry name" value="Rev_trsase/Diguanyl_cyclase"/>
</dbReference>
<dbReference type="PROSITE" id="PS50887">
    <property type="entry name" value="GGDEF"/>
    <property type="match status" value="1"/>
</dbReference>
<dbReference type="NCBIfam" id="TIGR00254">
    <property type="entry name" value="GGDEF"/>
    <property type="match status" value="1"/>
</dbReference>
<dbReference type="SMART" id="SM00091">
    <property type="entry name" value="PAS"/>
    <property type="match status" value="2"/>
</dbReference>
<dbReference type="Proteomes" id="UP000465304">
    <property type="component" value="Unassembled WGS sequence"/>
</dbReference>
<dbReference type="InterPro" id="IPR000014">
    <property type="entry name" value="PAS"/>
</dbReference>
<name>A0A7I9ZMU6_9MYCO</name>
<dbReference type="PROSITE" id="PS50112">
    <property type="entry name" value="PAS"/>
    <property type="match status" value="2"/>
</dbReference>
<organism evidence="4 5">
    <name type="scientific">Mycolicibacterium hippocampi</name>
    <dbReference type="NCBI Taxonomy" id="659824"/>
    <lineage>
        <taxon>Bacteria</taxon>
        <taxon>Bacillati</taxon>
        <taxon>Actinomycetota</taxon>
        <taxon>Actinomycetes</taxon>
        <taxon>Mycobacteriales</taxon>
        <taxon>Mycobacteriaceae</taxon>
        <taxon>Mycolicibacterium</taxon>
    </lineage>
</organism>
<dbReference type="Gene3D" id="3.30.450.20">
    <property type="entry name" value="PAS domain"/>
    <property type="match status" value="2"/>
</dbReference>
<evidence type="ECO:0000313" key="4">
    <source>
        <dbReference type="EMBL" id="GFH02285.1"/>
    </source>
</evidence>
<accession>A0A7I9ZMU6</accession>
<evidence type="ECO:0000313" key="5">
    <source>
        <dbReference type="Proteomes" id="UP000465304"/>
    </source>
</evidence>
<dbReference type="InterPro" id="IPR052155">
    <property type="entry name" value="Biofilm_reg_signaling"/>
</dbReference>
<dbReference type="GO" id="GO:0006355">
    <property type="term" value="P:regulation of DNA-templated transcription"/>
    <property type="evidence" value="ECO:0007669"/>
    <property type="project" value="InterPro"/>
</dbReference>
<dbReference type="InterPro" id="IPR000160">
    <property type="entry name" value="GGDEF_dom"/>
</dbReference>